<evidence type="ECO:0000259" key="10">
    <source>
        <dbReference type="Pfam" id="PF00155"/>
    </source>
</evidence>
<protein>
    <recommendedName>
        <fullName evidence="9">Histidinol-phosphate aminotransferase</fullName>
        <ecNumber evidence="9">2.6.1.9</ecNumber>
    </recommendedName>
    <alternativeName>
        <fullName evidence="9">Imidazole acetol-phosphate transaminase</fullName>
    </alternativeName>
</protein>
<dbReference type="PROSITE" id="PS00599">
    <property type="entry name" value="AA_TRANSFER_CLASS_2"/>
    <property type="match status" value="1"/>
</dbReference>
<dbReference type="InterPro" id="IPR015424">
    <property type="entry name" value="PyrdxlP-dep_Trfase"/>
</dbReference>
<dbReference type="InterPro" id="IPR015421">
    <property type="entry name" value="PyrdxlP-dep_Trfase_major"/>
</dbReference>
<dbReference type="NCBIfam" id="TIGR01141">
    <property type="entry name" value="hisC"/>
    <property type="match status" value="1"/>
</dbReference>
<dbReference type="GO" id="GO:0000105">
    <property type="term" value="P:L-histidine biosynthetic process"/>
    <property type="evidence" value="ECO:0007669"/>
    <property type="project" value="UniProtKB-UniRule"/>
</dbReference>
<keyword evidence="9" id="KW-0368">Histidine biosynthesis</keyword>
<evidence type="ECO:0000313" key="11">
    <source>
        <dbReference type="EMBL" id="KGF31861.1"/>
    </source>
</evidence>
<dbReference type="Proteomes" id="UP000029629">
    <property type="component" value="Unassembled WGS sequence"/>
</dbReference>
<dbReference type="InterPro" id="IPR005861">
    <property type="entry name" value="HisP_aminotrans"/>
</dbReference>
<dbReference type="PANTHER" id="PTHR43643:SF3">
    <property type="entry name" value="HISTIDINOL-PHOSPHATE AMINOTRANSFERASE"/>
    <property type="match status" value="1"/>
</dbReference>
<evidence type="ECO:0000256" key="9">
    <source>
        <dbReference type="HAMAP-Rule" id="MF_01023"/>
    </source>
</evidence>
<evidence type="ECO:0000256" key="5">
    <source>
        <dbReference type="ARBA" id="ARBA00022576"/>
    </source>
</evidence>
<dbReference type="Gene3D" id="3.40.640.10">
    <property type="entry name" value="Type I PLP-dependent aspartate aminotransferase-like (Major domain)"/>
    <property type="match status" value="1"/>
</dbReference>
<proteinExistence type="inferred from homology"/>
<comment type="similarity">
    <text evidence="3 9">Belongs to the class-II pyridoxal-phosphate-dependent aminotransferase family. Histidinol-phosphate aminotransferase subfamily.</text>
</comment>
<dbReference type="UniPathway" id="UPA00031">
    <property type="reaction ID" value="UER00012"/>
</dbReference>
<dbReference type="HAMAP" id="MF_01023">
    <property type="entry name" value="HisC_aminotrans_2"/>
    <property type="match status" value="1"/>
</dbReference>
<dbReference type="SUPFAM" id="SSF53383">
    <property type="entry name" value="PLP-dependent transferases"/>
    <property type="match status" value="1"/>
</dbReference>
<reference evidence="11 12" key="1">
    <citation type="submission" date="2014-07" db="EMBL/GenBank/DDBJ databases">
        <authorList>
            <person name="McCorrison J."/>
            <person name="Sanka R."/>
            <person name="Torralba M."/>
            <person name="Gillis M."/>
            <person name="Haft D.H."/>
            <person name="Methe B."/>
            <person name="Sutton G."/>
            <person name="Nelson K.E."/>
        </authorList>
    </citation>
    <scope>NUCLEOTIDE SEQUENCE [LARGE SCALE GENOMIC DNA]</scope>
    <source>
        <strain evidence="11 12">DNF00040</strain>
    </source>
</reference>
<sequence>MSKFWSPFVESLQPYVPGEQPKEGEFIKLNSNESPFPAAPAVVAAIKAAADGALQLYPPAESEELRQVVADYYGIEAAQVFVGNGSDEALGHAFNALFRHPGKKLVFPDLSYSFYPVYAGLYEIDFATMPVTEDYRINIDDYCALDPAEVSSIIFPNPNAPTSVALGLDEIERLLKAQPNILVAVDEAYVDFGAETAIRLIKDYANLIVFQTLSKSRSLAGLRVGFAFAQADLIQALTRVKNSFNSYPIDRLAQAGAIAAFQADDYFQETRQKIIRWRDELSADLKALGFEVLPSSANFLFVTHPAHDAEALALALRERKILVRHFKTERCAPYLRITIGLKEACDALVKALNDYFSATDTK</sequence>
<gene>
    <name evidence="9" type="primary">hisC</name>
    <name evidence="11" type="ORF">HMPREF2130_02300</name>
</gene>
<evidence type="ECO:0000256" key="4">
    <source>
        <dbReference type="ARBA" id="ARBA00011738"/>
    </source>
</evidence>
<evidence type="ECO:0000256" key="6">
    <source>
        <dbReference type="ARBA" id="ARBA00022679"/>
    </source>
</evidence>
<dbReference type="AlphaFoldDB" id="A0A095ZBZ4"/>
<keyword evidence="9" id="KW-0028">Amino-acid biosynthesis</keyword>
<keyword evidence="5 9" id="KW-0032">Aminotransferase</keyword>
<keyword evidence="6 9" id="KW-0808">Transferase</keyword>
<organism evidence="11 12">
    <name type="scientific">Oligella urethralis DNF00040</name>
    <dbReference type="NCBI Taxonomy" id="1401065"/>
    <lineage>
        <taxon>Bacteria</taxon>
        <taxon>Pseudomonadati</taxon>
        <taxon>Pseudomonadota</taxon>
        <taxon>Betaproteobacteria</taxon>
        <taxon>Burkholderiales</taxon>
        <taxon>Alcaligenaceae</taxon>
        <taxon>Oligella</taxon>
    </lineage>
</organism>
<comment type="pathway">
    <text evidence="2 9">Amino-acid biosynthesis; L-histidine biosynthesis; L-histidine from 5-phospho-alpha-D-ribose 1-diphosphate: step 7/9.</text>
</comment>
<comment type="subunit">
    <text evidence="4 9">Homodimer.</text>
</comment>
<dbReference type="RefSeq" id="WP_036557693.1">
    <property type="nucleotide sequence ID" value="NZ_JRNI01000010.1"/>
</dbReference>
<dbReference type="Pfam" id="PF00155">
    <property type="entry name" value="Aminotran_1_2"/>
    <property type="match status" value="1"/>
</dbReference>
<comment type="cofactor">
    <cofactor evidence="1 9">
        <name>pyridoxal 5'-phosphate</name>
        <dbReference type="ChEBI" id="CHEBI:597326"/>
    </cofactor>
</comment>
<evidence type="ECO:0000256" key="7">
    <source>
        <dbReference type="ARBA" id="ARBA00022898"/>
    </source>
</evidence>
<dbReference type="GO" id="GO:0004400">
    <property type="term" value="F:histidinol-phosphate transaminase activity"/>
    <property type="evidence" value="ECO:0007669"/>
    <property type="project" value="UniProtKB-UniRule"/>
</dbReference>
<dbReference type="eggNOG" id="COG0079">
    <property type="taxonomic scope" value="Bacteria"/>
</dbReference>
<dbReference type="PANTHER" id="PTHR43643">
    <property type="entry name" value="HISTIDINOL-PHOSPHATE AMINOTRANSFERASE 2"/>
    <property type="match status" value="1"/>
</dbReference>
<keyword evidence="12" id="KW-1185">Reference proteome</keyword>
<dbReference type="GO" id="GO:0030170">
    <property type="term" value="F:pyridoxal phosphate binding"/>
    <property type="evidence" value="ECO:0007669"/>
    <property type="project" value="InterPro"/>
</dbReference>
<dbReference type="InterPro" id="IPR015422">
    <property type="entry name" value="PyrdxlP-dep_Trfase_small"/>
</dbReference>
<dbReference type="EMBL" id="JRNI01000010">
    <property type="protein sequence ID" value="KGF31861.1"/>
    <property type="molecule type" value="Genomic_DNA"/>
</dbReference>
<dbReference type="Gene3D" id="3.90.1150.10">
    <property type="entry name" value="Aspartate Aminotransferase, domain 1"/>
    <property type="match status" value="1"/>
</dbReference>
<dbReference type="CDD" id="cd00609">
    <property type="entry name" value="AAT_like"/>
    <property type="match status" value="1"/>
</dbReference>
<comment type="caution">
    <text evidence="11">The sequence shown here is derived from an EMBL/GenBank/DDBJ whole genome shotgun (WGS) entry which is preliminary data.</text>
</comment>
<dbReference type="EC" id="2.6.1.9" evidence="9"/>
<evidence type="ECO:0000313" key="12">
    <source>
        <dbReference type="Proteomes" id="UP000029629"/>
    </source>
</evidence>
<dbReference type="OrthoDB" id="9809616at2"/>
<feature type="domain" description="Aminotransferase class I/classII large" evidence="10">
    <location>
        <begin position="26"/>
        <end position="352"/>
    </location>
</feature>
<evidence type="ECO:0000256" key="1">
    <source>
        <dbReference type="ARBA" id="ARBA00001933"/>
    </source>
</evidence>
<evidence type="ECO:0000256" key="8">
    <source>
        <dbReference type="ARBA" id="ARBA00047481"/>
    </source>
</evidence>
<feature type="modified residue" description="N6-(pyridoxal phosphate)lysine" evidence="9">
    <location>
        <position position="215"/>
    </location>
</feature>
<dbReference type="InterPro" id="IPR004839">
    <property type="entry name" value="Aminotransferase_I/II_large"/>
</dbReference>
<evidence type="ECO:0000256" key="2">
    <source>
        <dbReference type="ARBA" id="ARBA00005011"/>
    </source>
</evidence>
<evidence type="ECO:0000256" key="3">
    <source>
        <dbReference type="ARBA" id="ARBA00007970"/>
    </source>
</evidence>
<comment type="catalytic activity">
    <reaction evidence="8 9">
        <text>L-histidinol phosphate + 2-oxoglutarate = 3-(imidazol-4-yl)-2-oxopropyl phosphate + L-glutamate</text>
        <dbReference type="Rhea" id="RHEA:23744"/>
        <dbReference type="ChEBI" id="CHEBI:16810"/>
        <dbReference type="ChEBI" id="CHEBI:29985"/>
        <dbReference type="ChEBI" id="CHEBI:57766"/>
        <dbReference type="ChEBI" id="CHEBI:57980"/>
        <dbReference type="EC" id="2.6.1.9"/>
    </reaction>
</comment>
<dbReference type="InterPro" id="IPR050106">
    <property type="entry name" value="HistidinolP_aminotransfase"/>
</dbReference>
<name>A0A095ZBZ4_9BURK</name>
<keyword evidence="7 9" id="KW-0663">Pyridoxal phosphate</keyword>
<dbReference type="InterPro" id="IPR001917">
    <property type="entry name" value="Aminotrans_II_pyridoxalP_BS"/>
</dbReference>
<accession>A0A095ZBZ4</accession>